<dbReference type="AlphaFoldDB" id="A0A9Q0FZD9"/>
<keyword evidence="3" id="KW-1185">Reference proteome</keyword>
<dbReference type="Gene3D" id="1.10.510.10">
    <property type="entry name" value="Transferase(Phosphotransferase) domain 1"/>
    <property type="match status" value="1"/>
</dbReference>
<dbReference type="Gene3D" id="3.30.200.20">
    <property type="entry name" value="Phosphorylase Kinase, domain 1"/>
    <property type="match status" value="1"/>
</dbReference>
<dbReference type="Pfam" id="PF00069">
    <property type="entry name" value="Pkinase"/>
    <property type="match status" value="1"/>
</dbReference>
<dbReference type="InterPro" id="IPR008271">
    <property type="entry name" value="Ser/Thr_kinase_AS"/>
</dbReference>
<evidence type="ECO:0000313" key="3">
    <source>
        <dbReference type="Proteomes" id="UP001141552"/>
    </source>
</evidence>
<reference evidence="2" key="2">
    <citation type="journal article" date="2023" name="Plants (Basel)">
        <title>Annotation of the Turnera subulata (Passifloraceae) Draft Genome Reveals the S-Locus Evolved after the Divergence of Turneroideae from Passifloroideae in a Stepwise Manner.</title>
        <authorList>
            <person name="Henning P.M."/>
            <person name="Roalson E.H."/>
            <person name="Mir W."/>
            <person name="McCubbin A.G."/>
            <person name="Shore J.S."/>
        </authorList>
    </citation>
    <scope>NUCLEOTIDE SEQUENCE</scope>
    <source>
        <strain evidence="2">F60SS</strain>
    </source>
</reference>
<evidence type="ECO:0000313" key="2">
    <source>
        <dbReference type="EMBL" id="KAJ4839514.1"/>
    </source>
</evidence>
<dbReference type="EMBL" id="JAKUCV010003297">
    <property type="protein sequence ID" value="KAJ4839514.1"/>
    <property type="molecule type" value="Genomic_DNA"/>
</dbReference>
<evidence type="ECO:0000259" key="1">
    <source>
        <dbReference type="PROSITE" id="PS50011"/>
    </source>
</evidence>
<comment type="caution">
    <text evidence="2">The sequence shown here is derived from an EMBL/GenBank/DDBJ whole genome shotgun (WGS) entry which is preliminary data.</text>
</comment>
<organism evidence="2 3">
    <name type="scientific">Turnera subulata</name>
    <dbReference type="NCBI Taxonomy" id="218843"/>
    <lineage>
        <taxon>Eukaryota</taxon>
        <taxon>Viridiplantae</taxon>
        <taxon>Streptophyta</taxon>
        <taxon>Embryophyta</taxon>
        <taxon>Tracheophyta</taxon>
        <taxon>Spermatophyta</taxon>
        <taxon>Magnoliopsida</taxon>
        <taxon>eudicotyledons</taxon>
        <taxon>Gunneridae</taxon>
        <taxon>Pentapetalae</taxon>
        <taxon>rosids</taxon>
        <taxon>fabids</taxon>
        <taxon>Malpighiales</taxon>
        <taxon>Passifloraceae</taxon>
        <taxon>Turnera</taxon>
    </lineage>
</organism>
<reference evidence="2" key="1">
    <citation type="submission" date="2022-02" db="EMBL/GenBank/DDBJ databases">
        <authorList>
            <person name="Henning P.M."/>
            <person name="McCubbin A.G."/>
            <person name="Shore J.S."/>
        </authorList>
    </citation>
    <scope>NUCLEOTIDE SEQUENCE</scope>
    <source>
        <strain evidence="2">F60SS</strain>
        <tissue evidence="2">Leaves</tissue>
    </source>
</reference>
<dbReference type="InterPro" id="IPR000719">
    <property type="entry name" value="Prot_kinase_dom"/>
</dbReference>
<dbReference type="InterPro" id="IPR011009">
    <property type="entry name" value="Kinase-like_dom_sf"/>
</dbReference>
<dbReference type="PANTHER" id="PTHR48011">
    <property type="entry name" value="CCR4-NOT TRANSCRIPTIONAL COMPLEX SUBUNIT CAF120-RELATED"/>
    <property type="match status" value="1"/>
</dbReference>
<gene>
    <name evidence="2" type="ORF">Tsubulata_046721</name>
</gene>
<dbReference type="GO" id="GO:0004672">
    <property type="term" value="F:protein kinase activity"/>
    <property type="evidence" value="ECO:0007669"/>
    <property type="project" value="InterPro"/>
</dbReference>
<sequence length="345" mass="39237">MGIMNRESQGKINPREANKRRRAYVAHHVTFKTAAPSTLESSHGVSWTRQGLLGRGGFGSVFLAETRKKTANIHYRYQQQQQQELPSQVAVKSATFANSLSLMHEKRVLRDLQACPHILKCYGDEVVELRSGDKVYNLLLEYCSGFNLEHWIIKSGIGLPESHIKSYVRDILSGLKYVHDRGYVHCDIKPCNILLVPEEERMPTGYVAKIADFGLAIKEEEVKKTGGSMRGTTRYMSPELVRKKQIGYGVDIWALGCSVVEMLSGKVVWYEGEGSVNADDLLRVIGYTEYLPQLPRSVSDDALDFVLKCLCRDPVERWSAEKLLAHPFLYPEDPETWTQFFLDYR</sequence>
<dbReference type="GO" id="GO:0007165">
    <property type="term" value="P:signal transduction"/>
    <property type="evidence" value="ECO:0007669"/>
    <property type="project" value="TreeGrafter"/>
</dbReference>
<dbReference type="PANTHER" id="PTHR48011:SF55">
    <property type="entry name" value="PROTEIN KINASE DOMAIN-CONTAINING PROTEIN"/>
    <property type="match status" value="1"/>
</dbReference>
<proteinExistence type="predicted"/>
<dbReference type="OrthoDB" id="8693905at2759"/>
<accession>A0A9Q0FZD9</accession>
<dbReference type="SMART" id="SM00220">
    <property type="entry name" value="S_TKc"/>
    <property type="match status" value="1"/>
</dbReference>
<dbReference type="PROSITE" id="PS50011">
    <property type="entry name" value="PROTEIN_KINASE_DOM"/>
    <property type="match status" value="1"/>
</dbReference>
<dbReference type="Proteomes" id="UP001141552">
    <property type="component" value="Unassembled WGS sequence"/>
</dbReference>
<dbReference type="SUPFAM" id="SSF56112">
    <property type="entry name" value="Protein kinase-like (PK-like)"/>
    <property type="match status" value="1"/>
</dbReference>
<dbReference type="PROSITE" id="PS00108">
    <property type="entry name" value="PROTEIN_KINASE_ST"/>
    <property type="match status" value="1"/>
</dbReference>
<protein>
    <recommendedName>
        <fullName evidence="1">Protein kinase domain-containing protein</fullName>
    </recommendedName>
</protein>
<dbReference type="CDD" id="cd06606">
    <property type="entry name" value="STKc_MAPKKK"/>
    <property type="match status" value="1"/>
</dbReference>
<dbReference type="InterPro" id="IPR052751">
    <property type="entry name" value="Plant_MAPKKK"/>
</dbReference>
<feature type="domain" description="Protein kinase" evidence="1">
    <location>
        <begin position="47"/>
        <end position="329"/>
    </location>
</feature>
<name>A0A9Q0FZD9_9ROSI</name>
<dbReference type="GO" id="GO:0005524">
    <property type="term" value="F:ATP binding"/>
    <property type="evidence" value="ECO:0007669"/>
    <property type="project" value="InterPro"/>
</dbReference>